<accession>A0ABV2Q9G1</accession>
<evidence type="ECO:0000313" key="3">
    <source>
        <dbReference type="EMBL" id="MET4577664.1"/>
    </source>
</evidence>
<evidence type="ECO:0000256" key="1">
    <source>
        <dbReference type="ARBA" id="ARBA00006987"/>
    </source>
</evidence>
<dbReference type="Gene3D" id="3.40.190.10">
    <property type="entry name" value="Periplasmic binding protein-like II"/>
    <property type="match status" value="1"/>
</dbReference>
<comment type="similarity">
    <text evidence="1">Belongs to the UPF0065 (bug) family.</text>
</comment>
<dbReference type="EMBL" id="JBEPSH010000005">
    <property type="protein sequence ID" value="MET4577664.1"/>
    <property type="molecule type" value="Genomic_DNA"/>
</dbReference>
<evidence type="ECO:0000256" key="2">
    <source>
        <dbReference type="SAM" id="SignalP"/>
    </source>
</evidence>
<name>A0ABV2Q9G1_9BURK</name>
<dbReference type="Proteomes" id="UP001549320">
    <property type="component" value="Unassembled WGS sequence"/>
</dbReference>
<proteinExistence type="inferred from homology"/>
<keyword evidence="2" id="KW-0732">Signal</keyword>
<dbReference type="PIRSF" id="PIRSF017082">
    <property type="entry name" value="YflP"/>
    <property type="match status" value="1"/>
</dbReference>
<dbReference type="Gene3D" id="3.40.190.150">
    <property type="entry name" value="Bordetella uptake gene, domain 1"/>
    <property type="match status" value="1"/>
</dbReference>
<dbReference type="PANTHER" id="PTHR42928">
    <property type="entry name" value="TRICARBOXYLATE-BINDING PROTEIN"/>
    <property type="match status" value="1"/>
</dbReference>
<reference evidence="3 4" key="1">
    <citation type="submission" date="2024-06" db="EMBL/GenBank/DDBJ databases">
        <title>Sorghum-associated microbial communities from plants grown in Nebraska, USA.</title>
        <authorList>
            <person name="Schachtman D."/>
        </authorList>
    </citation>
    <scope>NUCLEOTIDE SEQUENCE [LARGE SCALE GENOMIC DNA]</scope>
    <source>
        <strain evidence="3 4">2709</strain>
    </source>
</reference>
<dbReference type="CDD" id="cd07012">
    <property type="entry name" value="PBP2_Bug_TTT"/>
    <property type="match status" value="1"/>
</dbReference>
<dbReference type="SUPFAM" id="SSF53850">
    <property type="entry name" value="Periplasmic binding protein-like II"/>
    <property type="match status" value="1"/>
</dbReference>
<evidence type="ECO:0000313" key="4">
    <source>
        <dbReference type="Proteomes" id="UP001549320"/>
    </source>
</evidence>
<dbReference type="InterPro" id="IPR042100">
    <property type="entry name" value="Bug_dom1"/>
</dbReference>
<gene>
    <name evidence="3" type="ORF">ABIE13_002775</name>
</gene>
<dbReference type="RefSeq" id="WP_354444232.1">
    <property type="nucleotide sequence ID" value="NZ_JBEPSH010000005.1"/>
</dbReference>
<comment type="caution">
    <text evidence="3">The sequence shown here is derived from an EMBL/GenBank/DDBJ whole genome shotgun (WGS) entry which is preliminary data.</text>
</comment>
<dbReference type="PANTHER" id="PTHR42928:SF5">
    <property type="entry name" value="BLR1237 PROTEIN"/>
    <property type="match status" value="1"/>
</dbReference>
<feature type="chain" id="PRO_5046632447" evidence="2">
    <location>
        <begin position="23"/>
        <end position="321"/>
    </location>
</feature>
<dbReference type="Pfam" id="PF03401">
    <property type="entry name" value="TctC"/>
    <property type="match status" value="1"/>
</dbReference>
<dbReference type="InterPro" id="IPR005064">
    <property type="entry name" value="BUG"/>
</dbReference>
<keyword evidence="3" id="KW-0675">Receptor</keyword>
<protein>
    <submittedName>
        <fullName evidence="3">Tripartite-type tricarboxylate transporter receptor subunit TctC</fullName>
    </submittedName>
</protein>
<keyword evidence="4" id="KW-1185">Reference proteome</keyword>
<sequence length="321" mass="34602">MSALKTLLFGFALAATSLVAPAQPTFPEKPIKLIVPYPPGSGTDTVARYTARRLETALKQPVVVENRAGGNAIIAVQAVINSPADGYTLLWAANGPVSTNVALYEKLPYDPLVDLQPVARVAYSPMGLFVPSNSRFKTATELLNETKSNPGKLNYASGSATYNIATEWLLSIAGGKATQVSYKGSAPAIADLAGGQVDFSIVELSAATPLVQAGKIRLLAVTAEKRMPNEPNTPTLQELGYKDFFQVAWWAVFAPKGTPASVRSTLEQTLLKVYSDAESKEYLDKNNFSAFLGDAAALRKFQENEIKRESLLVKEFKIPKM</sequence>
<feature type="signal peptide" evidence="2">
    <location>
        <begin position="1"/>
        <end position="22"/>
    </location>
</feature>
<organism evidence="3 4">
    <name type="scientific">Ottowia thiooxydans</name>
    <dbReference type="NCBI Taxonomy" id="219182"/>
    <lineage>
        <taxon>Bacteria</taxon>
        <taxon>Pseudomonadati</taxon>
        <taxon>Pseudomonadota</taxon>
        <taxon>Betaproteobacteria</taxon>
        <taxon>Burkholderiales</taxon>
        <taxon>Comamonadaceae</taxon>
        <taxon>Ottowia</taxon>
    </lineage>
</organism>